<evidence type="ECO:0000313" key="6">
    <source>
        <dbReference type="Proteomes" id="UP000887566"/>
    </source>
</evidence>
<sequence>MQHTTIQRQFNPDHPKYFCCCGCHVMTGTKIIASIYSVLIGLWALKILNNGVLWSNYASNILSTAFAIACIACLWIGVLHERAGYLIPFMVYTVLSIGVTVVVFVLVALDVKAFKRLSYMTDNKKGGHYQFNFFGYFLVVIGIVCLHVLSIFIVKKTYSFIQHKRYSAMYQFTHVHYMQQELVVVPKESAPPPPYEWQQQL</sequence>
<feature type="transmembrane region" description="Helical" evidence="5">
    <location>
        <begin position="21"/>
        <end position="45"/>
    </location>
</feature>
<name>A0A914VB84_9BILA</name>
<keyword evidence="2 5" id="KW-0812">Transmembrane</keyword>
<feature type="transmembrane region" description="Helical" evidence="5">
    <location>
        <begin position="57"/>
        <end position="78"/>
    </location>
</feature>
<accession>A0A914VB84</accession>
<dbReference type="GO" id="GO:0012505">
    <property type="term" value="C:endomembrane system"/>
    <property type="evidence" value="ECO:0007669"/>
    <property type="project" value="UniProtKB-SubCell"/>
</dbReference>
<organism evidence="6 7">
    <name type="scientific">Plectus sambesii</name>
    <dbReference type="NCBI Taxonomy" id="2011161"/>
    <lineage>
        <taxon>Eukaryota</taxon>
        <taxon>Metazoa</taxon>
        <taxon>Ecdysozoa</taxon>
        <taxon>Nematoda</taxon>
        <taxon>Chromadorea</taxon>
        <taxon>Plectida</taxon>
        <taxon>Plectina</taxon>
        <taxon>Plectoidea</taxon>
        <taxon>Plectidae</taxon>
        <taxon>Plectus</taxon>
    </lineage>
</organism>
<reference evidence="7" key="1">
    <citation type="submission" date="2022-11" db="UniProtKB">
        <authorList>
            <consortium name="WormBaseParasite"/>
        </authorList>
    </citation>
    <scope>IDENTIFICATION</scope>
</reference>
<comment type="subcellular location">
    <subcellularLocation>
        <location evidence="1">Endomembrane system</location>
        <topology evidence="1">Multi-pass membrane protein</topology>
    </subcellularLocation>
</comment>
<dbReference type="InterPro" id="IPR051115">
    <property type="entry name" value="LAPTM_transporter"/>
</dbReference>
<evidence type="ECO:0000256" key="4">
    <source>
        <dbReference type="ARBA" id="ARBA00023136"/>
    </source>
</evidence>
<evidence type="ECO:0000256" key="3">
    <source>
        <dbReference type="ARBA" id="ARBA00022989"/>
    </source>
</evidence>
<dbReference type="AlphaFoldDB" id="A0A914VB84"/>
<dbReference type="GO" id="GO:0005765">
    <property type="term" value="C:lysosomal membrane"/>
    <property type="evidence" value="ECO:0007669"/>
    <property type="project" value="TreeGrafter"/>
</dbReference>
<proteinExistence type="predicted"/>
<dbReference type="WBParaSite" id="PSAMB.scaffold1769size27961.g14854.t1">
    <property type="protein sequence ID" value="PSAMB.scaffold1769size27961.g14854.t1"/>
    <property type="gene ID" value="PSAMB.scaffold1769size27961.g14854"/>
</dbReference>
<dbReference type="Proteomes" id="UP000887566">
    <property type="component" value="Unplaced"/>
</dbReference>
<evidence type="ECO:0000313" key="7">
    <source>
        <dbReference type="WBParaSite" id="PSAMB.scaffold1769size27961.g14854.t1"/>
    </source>
</evidence>
<evidence type="ECO:0000256" key="1">
    <source>
        <dbReference type="ARBA" id="ARBA00004127"/>
    </source>
</evidence>
<feature type="transmembrane region" description="Helical" evidence="5">
    <location>
        <begin position="85"/>
        <end position="109"/>
    </location>
</feature>
<keyword evidence="6" id="KW-1185">Reference proteome</keyword>
<dbReference type="PANTHER" id="PTHR12479">
    <property type="entry name" value="LYSOSOMAL-ASSOCIATED TRANSMEMBRANE PROTEIN"/>
    <property type="match status" value="1"/>
</dbReference>
<feature type="transmembrane region" description="Helical" evidence="5">
    <location>
        <begin position="129"/>
        <end position="154"/>
    </location>
</feature>
<protein>
    <submittedName>
        <fullName evidence="7">Uncharacterized protein</fullName>
    </submittedName>
</protein>
<keyword evidence="4 5" id="KW-0472">Membrane</keyword>
<keyword evidence="3 5" id="KW-1133">Transmembrane helix</keyword>
<dbReference type="PANTHER" id="PTHR12479:SF10">
    <property type="entry name" value="LYSOSOMAL-ASSOCIATED TRANSMEMBRANE PROTEIN"/>
    <property type="match status" value="1"/>
</dbReference>
<evidence type="ECO:0000256" key="2">
    <source>
        <dbReference type="ARBA" id="ARBA00022692"/>
    </source>
</evidence>
<evidence type="ECO:0000256" key="5">
    <source>
        <dbReference type="SAM" id="Phobius"/>
    </source>
</evidence>